<protein>
    <recommendedName>
        <fullName evidence="8">Phospholipase A2</fullName>
        <ecNumber evidence="8">3.1.1.4</ecNumber>
    </recommendedName>
</protein>
<feature type="active site" evidence="4">
    <location>
        <position position="75"/>
    </location>
</feature>
<dbReference type="GO" id="GO:0046470">
    <property type="term" value="P:phosphatidylcholine metabolic process"/>
    <property type="evidence" value="ECO:0007669"/>
    <property type="project" value="Ensembl"/>
</dbReference>
<evidence type="ECO:0000259" key="9">
    <source>
        <dbReference type="SMART" id="SM00085"/>
    </source>
</evidence>
<organism evidence="10 11">
    <name type="scientific">Salvator merianae</name>
    <name type="common">Argentine black and white tegu</name>
    <name type="synonym">Tupinambis merianae</name>
    <dbReference type="NCBI Taxonomy" id="96440"/>
    <lineage>
        <taxon>Eukaryota</taxon>
        <taxon>Metazoa</taxon>
        <taxon>Chordata</taxon>
        <taxon>Craniata</taxon>
        <taxon>Vertebrata</taxon>
        <taxon>Euteleostomi</taxon>
        <taxon>Lepidosauria</taxon>
        <taxon>Squamata</taxon>
        <taxon>Bifurcata</taxon>
        <taxon>Unidentata</taxon>
        <taxon>Episquamata</taxon>
        <taxon>Laterata</taxon>
        <taxon>Teiioidea</taxon>
        <taxon>Teiidae</taxon>
        <taxon>Salvator</taxon>
    </lineage>
</organism>
<dbReference type="InterPro" id="IPR033113">
    <property type="entry name" value="PLA2_histidine"/>
</dbReference>
<accession>A0A8D0BRE8</accession>
<dbReference type="CDD" id="cd00125">
    <property type="entry name" value="PLA2c"/>
    <property type="match status" value="1"/>
</dbReference>
<keyword evidence="5" id="KW-0479">Metal-binding</keyword>
<dbReference type="InterPro" id="IPR016090">
    <property type="entry name" value="PLA2-like_dom"/>
</dbReference>
<feature type="disulfide bond" evidence="6">
    <location>
        <begin position="87"/>
        <end position="110"/>
    </location>
</feature>
<evidence type="ECO:0000313" key="11">
    <source>
        <dbReference type="Proteomes" id="UP000694421"/>
    </source>
</evidence>
<keyword evidence="8" id="KW-0443">Lipid metabolism</keyword>
<dbReference type="FunFam" id="1.20.90.10:FF:000001">
    <property type="entry name" value="Basic phospholipase A2 homolog"/>
    <property type="match status" value="1"/>
</dbReference>
<proteinExistence type="inferred from homology"/>
<evidence type="ECO:0000256" key="1">
    <source>
        <dbReference type="ARBA" id="ARBA00004613"/>
    </source>
</evidence>
<reference evidence="10" key="1">
    <citation type="submission" date="2025-08" db="UniProtKB">
        <authorList>
            <consortium name="Ensembl"/>
        </authorList>
    </citation>
    <scope>IDENTIFICATION</scope>
</reference>
<evidence type="ECO:0000313" key="10">
    <source>
        <dbReference type="Ensembl" id="ENSSMRP00000009956.1"/>
    </source>
</evidence>
<name>A0A8D0BRE8_SALMN</name>
<reference evidence="10" key="2">
    <citation type="submission" date="2025-09" db="UniProtKB">
        <authorList>
            <consortium name="Ensembl"/>
        </authorList>
    </citation>
    <scope>IDENTIFICATION</scope>
</reference>
<feature type="disulfide bond" evidence="6">
    <location>
        <begin position="56"/>
        <end position="72"/>
    </location>
</feature>
<dbReference type="GO" id="GO:0047498">
    <property type="term" value="F:calcium-dependent phospholipase A2 activity"/>
    <property type="evidence" value="ECO:0007669"/>
    <property type="project" value="Ensembl"/>
</dbReference>
<dbReference type="PROSITE" id="PS00118">
    <property type="entry name" value="PA2_HIS"/>
    <property type="match status" value="1"/>
</dbReference>
<evidence type="ECO:0000256" key="4">
    <source>
        <dbReference type="PIRSR" id="PIRSR601211-1"/>
    </source>
</evidence>
<dbReference type="GO" id="GO:0050482">
    <property type="term" value="P:arachidonate secretion"/>
    <property type="evidence" value="ECO:0007669"/>
    <property type="project" value="InterPro"/>
</dbReference>
<feature type="disulfide bond" evidence="6">
    <location>
        <begin position="77"/>
        <end position="149"/>
    </location>
</feature>
<dbReference type="OMA" id="IGGSHWP"/>
<keyword evidence="8" id="KW-0378">Hydrolase</keyword>
<dbReference type="Gene3D" id="1.20.90.10">
    <property type="entry name" value="Phospholipase A2 domain"/>
    <property type="match status" value="1"/>
</dbReference>
<keyword evidence="5 8" id="KW-0106">Calcium</keyword>
<comment type="similarity">
    <text evidence="7">Belongs to the phospholipase A2 family.</text>
</comment>
<feature type="binding site" evidence="5">
    <location>
        <position position="76"/>
    </location>
    <ligand>
        <name>Ca(2+)</name>
        <dbReference type="ChEBI" id="CHEBI:29108"/>
    </ligand>
</feature>
<dbReference type="SUPFAM" id="SSF48619">
    <property type="entry name" value="Phospholipase A2, PLA2"/>
    <property type="match status" value="1"/>
</dbReference>
<feature type="disulfide bond" evidence="6">
    <location>
        <begin position="78"/>
        <end position="117"/>
    </location>
</feature>
<dbReference type="PROSITE" id="PS00119">
    <property type="entry name" value="PA2_ASP"/>
    <property type="match status" value="1"/>
</dbReference>
<dbReference type="GO" id="GO:0005576">
    <property type="term" value="C:extracellular region"/>
    <property type="evidence" value="ECO:0007669"/>
    <property type="project" value="UniProtKB-SubCell"/>
</dbReference>
<evidence type="ECO:0000256" key="8">
    <source>
        <dbReference type="RuleBase" id="RU361236"/>
    </source>
</evidence>
<dbReference type="InterPro" id="IPR033112">
    <property type="entry name" value="PLA2_Asp_AS"/>
</dbReference>
<evidence type="ECO:0000256" key="6">
    <source>
        <dbReference type="PIRSR" id="PIRSR601211-3"/>
    </source>
</evidence>
<comment type="cofactor">
    <cofactor evidence="5">
        <name>Ca(2+)</name>
        <dbReference type="ChEBI" id="CHEBI:29108"/>
    </cofactor>
    <text evidence="5">Binds 1 Ca(2+) ion per subunit.</text>
</comment>
<evidence type="ECO:0000256" key="5">
    <source>
        <dbReference type="PIRSR" id="PIRSR601211-2"/>
    </source>
</evidence>
<dbReference type="EC" id="3.1.1.4" evidence="8"/>
<feature type="disulfide bond" evidence="6">
    <location>
        <begin position="54"/>
        <end position="142"/>
    </location>
</feature>
<evidence type="ECO:0000256" key="7">
    <source>
        <dbReference type="RuleBase" id="RU003654"/>
    </source>
</evidence>
<dbReference type="Ensembl" id="ENSSMRT00000011600.1">
    <property type="protein sequence ID" value="ENSSMRP00000009956.1"/>
    <property type="gene ID" value="ENSSMRG00000007904.1"/>
</dbReference>
<sequence length="149" mass="16492">FARFNQLPFFLINQQLVPLLAGILEVKANLLQFGIMIRATTGKSAFPHYSTYGCYCGIGGKGDPVDATDRCCQVHDCCYGKMSSLGCNPKMEIYSYSIQKGSVICGKTLCKRMICECDAAAAECFQKSTYHLKYAYYPNWLCKGASPDC</sequence>
<keyword evidence="2 8" id="KW-0964">Secreted</keyword>
<feature type="disulfide bond" evidence="6">
    <location>
        <begin position="105"/>
        <end position="115"/>
    </location>
</feature>
<dbReference type="PANTHER" id="PTHR11716">
    <property type="entry name" value="PHOSPHOLIPASE A2 FAMILY MEMBER"/>
    <property type="match status" value="1"/>
</dbReference>
<feature type="binding site" evidence="5">
    <location>
        <position position="55"/>
    </location>
    <ligand>
        <name>Ca(2+)</name>
        <dbReference type="ChEBI" id="CHEBI:29108"/>
    </ligand>
</feature>
<feature type="domain" description="Phospholipase A2-like central" evidence="9">
    <location>
        <begin position="29"/>
        <end position="143"/>
    </location>
</feature>
<comment type="catalytic activity">
    <reaction evidence="8">
        <text>a 1,2-diacyl-sn-glycero-3-phosphocholine + H2O = a 1-acyl-sn-glycero-3-phosphocholine + a fatty acid + H(+)</text>
        <dbReference type="Rhea" id="RHEA:15801"/>
        <dbReference type="ChEBI" id="CHEBI:15377"/>
        <dbReference type="ChEBI" id="CHEBI:15378"/>
        <dbReference type="ChEBI" id="CHEBI:28868"/>
        <dbReference type="ChEBI" id="CHEBI:57643"/>
        <dbReference type="ChEBI" id="CHEBI:58168"/>
        <dbReference type="EC" id="3.1.1.4"/>
    </reaction>
</comment>
<dbReference type="AlphaFoldDB" id="A0A8D0BRE8"/>
<dbReference type="SMART" id="SM00085">
    <property type="entry name" value="PA2c"/>
    <property type="match status" value="1"/>
</dbReference>
<feature type="binding site" evidence="5">
    <location>
        <position position="57"/>
    </location>
    <ligand>
        <name>Ca(2+)</name>
        <dbReference type="ChEBI" id="CHEBI:29108"/>
    </ligand>
</feature>
<dbReference type="GeneTree" id="ENSGT00940000161504"/>
<dbReference type="InterPro" id="IPR036444">
    <property type="entry name" value="PLipase_A2_dom_sf"/>
</dbReference>
<comment type="subcellular location">
    <subcellularLocation>
        <location evidence="1 8">Secreted</location>
    </subcellularLocation>
</comment>
<dbReference type="GO" id="GO:0005509">
    <property type="term" value="F:calcium ion binding"/>
    <property type="evidence" value="ECO:0007669"/>
    <property type="project" value="InterPro"/>
</dbReference>
<keyword evidence="3 6" id="KW-1015">Disulfide bond</keyword>
<dbReference type="GO" id="GO:0046471">
    <property type="term" value="P:phosphatidylglycerol metabolic process"/>
    <property type="evidence" value="ECO:0007669"/>
    <property type="project" value="Ensembl"/>
</dbReference>
<feature type="active site" evidence="4">
    <location>
        <position position="118"/>
    </location>
</feature>
<dbReference type="GO" id="GO:0016042">
    <property type="term" value="P:lipid catabolic process"/>
    <property type="evidence" value="ECO:0007669"/>
    <property type="project" value="InterPro"/>
</dbReference>
<keyword evidence="11" id="KW-1185">Reference proteome</keyword>
<evidence type="ECO:0000256" key="2">
    <source>
        <dbReference type="ARBA" id="ARBA00022525"/>
    </source>
</evidence>
<dbReference type="GO" id="GO:0034374">
    <property type="term" value="P:low-density lipoprotein particle remodeling"/>
    <property type="evidence" value="ECO:0007669"/>
    <property type="project" value="Ensembl"/>
</dbReference>
<dbReference type="Proteomes" id="UP000694421">
    <property type="component" value="Unplaced"/>
</dbReference>
<feature type="binding site" evidence="5">
    <location>
        <position position="59"/>
    </location>
    <ligand>
        <name>Ca(2+)</name>
        <dbReference type="ChEBI" id="CHEBI:29108"/>
    </ligand>
</feature>
<feature type="disulfide bond" evidence="6">
    <location>
        <begin position="71"/>
        <end position="124"/>
    </location>
</feature>
<evidence type="ECO:0000256" key="3">
    <source>
        <dbReference type="ARBA" id="ARBA00023157"/>
    </source>
</evidence>
<dbReference type="PRINTS" id="PR00389">
    <property type="entry name" value="PHPHLIPASEA2"/>
</dbReference>
<dbReference type="GO" id="GO:0005543">
    <property type="term" value="F:phospholipid binding"/>
    <property type="evidence" value="ECO:0007669"/>
    <property type="project" value="TreeGrafter"/>
</dbReference>
<dbReference type="PANTHER" id="PTHR11716:SF101">
    <property type="entry name" value="BASIC PHOSPHOLIPASE A2 PA-11-LIKE"/>
    <property type="match status" value="1"/>
</dbReference>
<dbReference type="Pfam" id="PF00068">
    <property type="entry name" value="Phospholip_A2_1"/>
    <property type="match status" value="1"/>
</dbReference>
<dbReference type="InterPro" id="IPR001211">
    <property type="entry name" value="PLA2"/>
</dbReference>